<dbReference type="EMBL" id="LBZW01000002">
    <property type="protein sequence ID" value="KKR79788.1"/>
    <property type="molecule type" value="Genomic_DNA"/>
</dbReference>
<feature type="transmembrane region" description="Helical" evidence="1">
    <location>
        <begin position="158"/>
        <end position="176"/>
    </location>
</feature>
<feature type="transmembrane region" description="Helical" evidence="1">
    <location>
        <begin position="109"/>
        <end position="127"/>
    </location>
</feature>
<feature type="transmembrane region" description="Helical" evidence="1">
    <location>
        <begin position="7"/>
        <end position="32"/>
    </location>
</feature>
<keyword evidence="1" id="KW-1133">Transmembrane helix</keyword>
<proteinExistence type="predicted"/>
<keyword evidence="1" id="KW-0812">Transmembrane</keyword>
<comment type="caution">
    <text evidence="2">The sequence shown here is derived from an EMBL/GenBank/DDBJ whole genome shotgun (WGS) entry which is preliminary data.</text>
</comment>
<dbReference type="Proteomes" id="UP000034749">
    <property type="component" value="Unassembled WGS sequence"/>
</dbReference>
<gene>
    <name evidence="2" type="ORF">UU24_C0002G0024</name>
</gene>
<protein>
    <submittedName>
        <fullName evidence="2">Uncharacterized protein</fullName>
    </submittedName>
</protein>
<reference evidence="2 3" key="1">
    <citation type="journal article" date="2015" name="Nature">
        <title>rRNA introns, odd ribosomes, and small enigmatic genomes across a large radiation of phyla.</title>
        <authorList>
            <person name="Brown C.T."/>
            <person name="Hug L.A."/>
            <person name="Thomas B.C."/>
            <person name="Sharon I."/>
            <person name="Castelle C.J."/>
            <person name="Singh A."/>
            <person name="Wilkins M.J."/>
            <person name="Williams K.H."/>
            <person name="Banfield J.F."/>
        </authorList>
    </citation>
    <scope>NUCLEOTIDE SEQUENCE [LARGE SCALE GENOMIC DNA]</scope>
</reference>
<name>A0A0G0TS57_9BACT</name>
<keyword evidence="1" id="KW-0472">Membrane</keyword>
<evidence type="ECO:0000256" key="1">
    <source>
        <dbReference type="SAM" id="Phobius"/>
    </source>
</evidence>
<evidence type="ECO:0000313" key="2">
    <source>
        <dbReference type="EMBL" id="KKR79788.1"/>
    </source>
</evidence>
<sequence>METQPKVLKWALIIGIIIVLNLFLNYTISLFYKEPDYNLYFLQPQVVETINNKEDCLKVGGQWNEGNYRYEKNMPVPVSSGDIYKGYCDPNFTKQQDFNDAQKIYQRNVFIMLVVFGVLALILGAFISNEIVTIGFSWGGVISLIIASIRYWSTADNLIKVLILGFALDALIWLAIKKFKKKV</sequence>
<feature type="transmembrane region" description="Helical" evidence="1">
    <location>
        <begin position="134"/>
        <end position="152"/>
    </location>
</feature>
<dbReference type="AlphaFoldDB" id="A0A0G0TS57"/>
<organism evidence="2 3">
    <name type="scientific">Candidatus Nomurabacteria bacterium GW2011_GWA2_40_9</name>
    <dbReference type="NCBI Taxonomy" id="1618734"/>
    <lineage>
        <taxon>Bacteria</taxon>
        <taxon>Candidatus Nomuraibacteriota</taxon>
    </lineage>
</organism>
<evidence type="ECO:0000313" key="3">
    <source>
        <dbReference type="Proteomes" id="UP000034749"/>
    </source>
</evidence>
<accession>A0A0G0TS57</accession>